<dbReference type="PANTHER" id="PTHR33625:SF4">
    <property type="entry name" value="OS08G0179900 PROTEIN"/>
    <property type="match status" value="1"/>
</dbReference>
<evidence type="ECO:0000313" key="2">
    <source>
        <dbReference type="EMBL" id="KJB45632.1"/>
    </source>
</evidence>
<dbReference type="PANTHER" id="PTHR33625">
    <property type="entry name" value="OS08G0179900 PROTEIN"/>
    <property type="match status" value="1"/>
</dbReference>
<proteinExistence type="predicted"/>
<dbReference type="Proteomes" id="UP000032304">
    <property type="component" value="Chromosome 7"/>
</dbReference>
<dbReference type="EMBL" id="CM001746">
    <property type="protein sequence ID" value="KJB45632.1"/>
    <property type="molecule type" value="Genomic_DNA"/>
</dbReference>
<dbReference type="OMA" id="FIQYQAH"/>
<dbReference type="Gramene" id="KJB45632">
    <property type="protein sequence ID" value="KJB45632"/>
    <property type="gene ID" value="B456_007G317300"/>
</dbReference>
<keyword evidence="1" id="KW-0472">Membrane</keyword>
<dbReference type="eggNOG" id="ENOG502RZDK">
    <property type="taxonomic scope" value="Eukaryota"/>
</dbReference>
<name>A0A0D2PHX5_GOSRA</name>
<dbReference type="STRING" id="29730.A0A0D2PHX5"/>
<evidence type="ECO:0000313" key="3">
    <source>
        <dbReference type="Proteomes" id="UP000032304"/>
    </source>
</evidence>
<gene>
    <name evidence="2" type="ORF">B456_007G317300</name>
</gene>
<accession>A0A0D2PHX5</accession>
<keyword evidence="1" id="KW-1133">Transmembrane helix</keyword>
<protein>
    <submittedName>
        <fullName evidence="2">Uncharacterized protein</fullName>
    </submittedName>
</protein>
<organism evidence="2 3">
    <name type="scientific">Gossypium raimondii</name>
    <name type="common">Peruvian cotton</name>
    <name type="synonym">Gossypium klotzschianum subsp. raimondii</name>
    <dbReference type="NCBI Taxonomy" id="29730"/>
    <lineage>
        <taxon>Eukaryota</taxon>
        <taxon>Viridiplantae</taxon>
        <taxon>Streptophyta</taxon>
        <taxon>Embryophyta</taxon>
        <taxon>Tracheophyta</taxon>
        <taxon>Spermatophyta</taxon>
        <taxon>Magnoliopsida</taxon>
        <taxon>eudicotyledons</taxon>
        <taxon>Gunneridae</taxon>
        <taxon>Pentapetalae</taxon>
        <taxon>rosids</taxon>
        <taxon>malvids</taxon>
        <taxon>Malvales</taxon>
        <taxon>Malvaceae</taxon>
        <taxon>Malvoideae</taxon>
        <taxon>Gossypium</taxon>
    </lineage>
</organism>
<sequence length="368" mass="39205">MRAVGKVVGVGIDNANARGAQSTSRSAEHSIIRVAAPPSASSPIAVSSVGVPSVRLTTASANQKASLEHVDDWELSGGIVEHEVALEGSSDASGQGEPIAGVLFGGVPSLEEAKEAIADLKDALDMVYLSPPPYGDTARDSAVSLVSNPEETSKGCASAPKPAIQAFKLLSESADVQSVVSSIVADPNVRNAVLNNSAYMDFIQYQAHCDEFEVEESTEGSESPVKLEEYYEEDSKDPSSGYLHKIKTSVVELASEMVGKAIKPAIQAVKLLSESCCSGDELKVEGFPKKLEEYEDSEDPSSGFMQKMKSSVVEMVKKTIGFKDRCFTDSTEKEGIAGLSVFYDTTVRPFMGFAVIVIIIILLKRHSK</sequence>
<reference evidence="2 3" key="1">
    <citation type="journal article" date="2012" name="Nature">
        <title>Repeated polyploidization of Gossypium genomes and the evolution of spinnable cotton fibres.</title>
        <authorList>
            <person name="Paterson A.H."/>
            <person name="Wendel J.F."/>
            <person name="Gundlach H."/>
            <person name="Guo H."/>
            <person name="Jenkins J."/>
            <person name="Jin D."/>
            <person name="Llewellyn D."/>
            <person name="Showmaker K.C."/>
            <person name="Shu S."/>
            <person name="Udall J."/>
            <person name="Yoo M.J."/>
            <person name="Byers R."/>
            <person name="Chen W."/>
            <person name="Doron-Faigenboim A."/>
            <person name="Duke M.V."/>
            <person name="Gong L."/>
            <person name="Grimwood J."/>
            <person name="Grover C."/>
            <person name="Grupp K."/>
            <person name="Hu G."/>
            <person name="Lee T.H."/>
            <person name="Li J."/>
            <person name="Lin L."/>
            <person name="Liu T."/>
            <person name="Marler B.S."/>
            <person name="Page J.T."/>
            <person name="Roberts A.W."/>
            <person name="Romanel E."/>
            <person name="Sanders W.S."/>
            <person name="Szadkowski E."/>
            <person name="Tan X."/>
            <person name="Tang H."/>
            <person name="Xu C."/>
            <person name="Wang J."/>
            <person name="Wang Z."/>
            <person name="Zhang D."/>
            <person name="Zhang L."/>
            <person name="Ashrafi H."/>
            <person name="Bedon F."/>
            <person name="Bowers J.E."/>
            <person name="Brubaker C.L."/>
            <person name="Chee P.W."/>
            <person name="Das S."/>
            <person name="Gingle A.R."/>
            <person name="Haigler C.H."/>
            <person name="Harker D."/>
            <person name="Hoffmann L.V."/>
            <person name="Hovav R."/>
            <person name="Jones D.C."/>
            <person name="Lemke C."/>
            <person name="Mansoor S."/>
            <person name="ur Rahman M."/>
            <person name="Rainville L.N."/>
            <person name="Rambani A."/>
            <person name="Reddy U.K."/>
            <person name="Rong J.K."/>
            <person name="Saranga Y."/>
            <person name="Scheffler B.E."/>
            <person name="Scheffler J.A."/>
            <person name="Stelly D.M."/>
            <person name="Triplett B.A."/>
            <person name="Van Deynze A."/>
            <person name="Vaslin M.F."/>
            <person name="Waghmare V.N."/>
            <person name="Walford S.A."/>
            <person name="Wright R.J."/>
            <person name="Zaki E.A."/>
            <person name="Zhang T."/>
            <person name="Dennis E.S."/>
            <person name="Mayer K.F."/>
            <person name="Peterson D.G."/>
            <person name="Rokhsar D.S."/>
            <person name="Wang X."/>
            <person name="Schmutz J."/>
        </authorList>
    </citation>
    <scope>NUCLEOTIDE SEQUENCE [LARGE SCALE GENOMIC DNA]</scope>
</reference>
<keyword evidence="3" id="KW-1185">Reference proteome</keyword>
<feature type="transmembrane region" description="Helical" evidence="1">
    <location>
        <begin position="346"/>
        <end position="363"/>
    </location>
</feature>
<evidence type="ECO:0000256" key="1">
    <source>
        <dbReference type="SAM" id="Phobius"/>
    </source>
</evidence>
<dbReference type="AlphaFoldDB" id="A0A0D2PHX5"/>
<keyword evidence="1" id="KW-0812">Transmembrane</keyword>